<evidence type="ECO:0000313" key="7">
    <source>
        <dbReference type="EMBL" id="MFC5066821.1"/>
    </source>
</evidence>
<feature type="transmembrane region" description="Helical" evidence="6">
    <location>
        <begin position="21"/>
        <end position="41"/>
    </location>
</feature>
<evidence type="ECO:0000256" key="5">
    <source>
        <dbReference type="ARBA" id="ARBA00023136"/>
    </source>
</evidence>
<comment type="caution">
    <text evidence="7">The sequence shown here is derived from an EMBL/GenBank/DDBJ whole genome shotgun (WGS) entry which is preliminary data.</text>
</comment>
<feature type="transmembrane region" description="Helical" evidence="6">
    <location>
        <begin position="401"/>
        <end position="422"/>
    </location>
</feature>
<dbReference type="RefSeq" id="WP_162799691.1">
    <property type="nucleotide sequence ID" value="NZ_JBHSJF010000002.1"/>
</dbReference>
<feature type="transmembrane region" description="Helical" evidence="6">
    <location>
        <begin position="53"/>
        <end position="76"/>
    </location>
</feature>
<comment type="subcellular location">
    <subcellularLocation>
        <location evidence="1">Cell membrane</location>
        <topology evidence="1">Multi-pass membrane protein</topology>
    </subcellularLocation>
</comment>
<evidence type="ECO:0000313" key="8">
    <source>
        <dbReference type="Proteomes" id="UP001595796"/>
    </source>
</evidence>
<evidence type="ECO:0000256" key="6">
    <source>
        <dbReference type="SAM" id="Phobius"/>
    </source>
</evidence>
<dbReference type="Proteomes" id="UP001595796">
    <property type="component" value="Unassembled WGS sequence"/>
</dbReference>
<keyword evidence="4 6" id="KW-1133">Transmembrane helix</keyword>
<dbReference type="InterPro" id="IPR050833">
    <property type="entry name" value="Poly_Biosynth_Transport"/>
</dbReference>
<organism evidence="7 8">
    <name type="scientific">Flaviflagellibacter deserti</name>
    <dbReference type="NCBI Taxonomy" id="2267266"/>
    <lineage>
        <taxon>Bacteria</taxon>
        <taxon>Pseudomonadati</taxon>
        <taxon>Pseudomonadota</taxon>
        <taxon>Alphaproteobacteria</taxon>
        <taxon>Hyphomicrobiales</taxon>
        <taxon>Flaviflagellibacter</taxon>
    </lineage>
</organism>
<keyword evidence="2" id="KW-1003">Cell membrane</keyword>
<dbReference type="EMBL" id="JBHSJF010000002">
    <property type="protein sequence ID" value="MFC5066821.1"/>
    <property type="molecule type" value="Genomic_DNA"/>
</dbReference>
<feature type="transmembrane region" description="Helical" evidence="6">
    <location>
        <begin position="226"/>
        <end position="246"/>
    </location>
</feature>
<evidence type="ECO:0000256" key="1">
    <source>
        <dbReference type="ARBA" id="ARBA00004651"/>
    </source>
</evidence>
<name>A0ABV9Z1S4_9HYPH</name>
<protein>
    <submittedName>
        <fullName evidence="7">Flippase</fullName>
    </submittedName>
</protein>
<keyword evidence="3 6" id="KW-0812">Transmembrane</keyword>
<feature type="transmembrane region" description="Helical" evidence="6">
    <location>
        <begin position="343"/>
        <end position="363"/>
    </location>
</feature>
<proteinExistence type="predicted"/>
<feature type="transmembrane region" description="Helical" evidence="6">
    <location>
        <begin position="164"/>
        <end position="183"/>
    </location>
</feature>
<dbReference type="InterPro" id="IPR002797">
    <property type="entry name" value="Polysacc_synth"/>
</dbReference>
<feature type="transmembrane region" description="Helical" evidence="6">
    <location>
        <begin position="97"/>
        <end position="116"/>
    </location>
</feature>
<evidence type="ECO:0000256" key="2">
    <source>
        <dbReference type="ARBA" id="ARBA00022475"/>
    </source>
</evidence>
<evidence type="ECO:0000256" key="3">
    <source>
        <dbReference type="ARBA" id="ARBA00022692"/>
    </source>
</evidence>
<accession>A0ABV9Z1S4</accession>
<dbReference type="CDD" id="cd13128">
    <property type="entry name" value="MATE_Wzx_like"/>
    <property type="match status" value="1"/>
</dbReference>
<feature type="transmembrane region" description="Helical" evidence="6">
    <location>
        <begin position="189"/>
        <end position="210"/>
    </location>
</feature>
<gene>
    <name evidence="7" type="ORF">ACFPFW_02175</name>
</gene>
<dbReference type="PANTHER" id="PTHR30250:SF11">
    <property type="entry name" value="O-ANTIGEN TRANSPORTER-RELATED"/>
    <property type="match status" value="1"/>
</dbReference>
<dbReference type="Pfam" id="PF01943">
    <property type="entry name" value="Polysacc_synt"/>
    <property type="match status" value="1"/>
</dbReference>
<keyword evidence="8" id="KW-1185">Reference proteome</keyword>
<evidence type="ECO:0000256" key="4">
    <source>
        <dbReference type="ARBA" id="ARBA00022989"/>
    </source>
</evidence>
<sequence length="441" mass="48469">MAWRRDGSHEGIATRMASTTFLLRVSNAGLALVSQVILARWMGEHDYGLYAYVWTWLLLLGGLASLGLPTAIQRLVPEYTERGDFDRLRGVLREGSLLTLGTSILTAGSACALLWLSEDSFLDSEYHWPLYLALVCVPVYALLEYQEGIARSYHWANLAFAPPYLYRPLILLAGLACLALLGITMSATVVMWVTLASIVVAGIGQTVVLWRKLRKVVPAGGHRSDLRYWMTIAWPLLLIDGFYLLLTYTDVLILQRFVGPNEVADYFAATKIMAILSFVSFAVSTATAPRFAQYAVSGEREKLSSFLQDSIRWTFWPSVAAAIGLLVFGEWLLWLFGPDFVDSYFLLPLIAIGLVARAAVGPVERLLSMAGEQKLTARIHAGTLVLNIVLNLILIPLMGVAGAAVATSIAMIAQSVVMAIAARRTLGVKVFTRRAFGFSRT</sequence>
<keyword evidence="5 6" id="KW-0472">Membrane</keyword>
<feature type="transmembrane region" description="Helical" evidence="6">
    <location>
        <begin position="375"/>
        <end position="395"/>
    </location>
</feature>
<dbReference type="PANTHER" id="PTHR30250">
    <property type="entry name" value="PST FAMILY PREDICTED COLANIC ACID TRANSPORTER"/>
    <property type="match status" value="1"/>
</dbReference>
<reference evidence="8" key="1">
    <citation type="journal article" date="2019" name="Int. J. Syst. Evol. Microbiol.">
        <title>The Global Catalogue of Microorganisms (GCM) 10K type strain sequencing project: providing services to taxonomists for standard genome sequencing and annotation.</title>
        <authorList>
            <consortium name="The Broad Institute Genomics Platform"/>
            <consortium name="The Broad Institute Genome Sequencing Center for Infectious Disease"/>
            <person name="Wu L."/>
            <person name="Ma J."/>
        </authorList>
    </citation>
    <scope>NUCLEOTIDE SEQUENCE [LARGE SCALE GENOMIC DNA]</scope>
    <source>
        <strain evidence="8">CGMCC 1.16444</strain>
    </source>
</reference>
<feature type="transmembrane region" description="Helical" evidence="6">
    <location>
        <begin position="128"/>
        <end position="143"/>
    </location>
</feature>
<feature type="transmembrane region" description="Helical" evidence="6">
    <location>
        <begin position="313"/>
        <end position="337"/>
    </location>
</feature>
<feature type="transmembrane region" description="Helical" evidence="6">
    <location>
        <begin position="266"/>
        <end position="292"/>
    </location>
</feature>